<dbReference type="Proteomes" id="UP000015354">
    <property type="component" value="Unassembled WGS sequence"/>
</dbReference>
<organism evidence="1 2">
    <name type="scientific">Strigomonas culicis</name>
    <dbReference type="NCBI Taxonomy" id="28005"/>
    <lineage>
        <taxon>Eukaryota</taxon>
        <taxon>Discoba</taxon>
        <taxon>Euglenozoa</taxon>
        <taxon>Kinetoplastea</taxon>
        <taxon>Metakinetoplastina</taxon>
        <taxon>Trypanosomatida</taxon>
        <taxon>Trypanosomatidae</taxon>
        <taxon>Strigomonadinae</taxon>
        <taxon>Strigomonas</taxon>
    </lineage>
</organism>
<reference evidence="1 2" key="1">
    <citation type="journal article" date="2013" name="PLoS ONE">
        <title>Predicting the Proteins of Angomonas deanei, Strigomonas culicis and Their Respective Endosymbionts Reveals New Aspects of the Trypanosomatidae Family.</title>
        <authorList>
            <person name="Motta M.C."/>
            <person name="Martins A.C."/>
            <person name="de Souza S.S."/>
            <person name="Catta-Preta C.M."/>
            <person name="Silva R."/>
            <person name="Klein C.C."/>
            <person name="de Almeida L.G."/>
            <person name="de Lima Cunha O."/>
            <person name="Ciapina L.P."/>
            <person name="Brocchi M."/>
            <person name="Colabardini A.C."/>
            <person name="de Araujo Lima B."/>
            <person name="Machado C.R."/>
            <person name="de Almeida Soares C.M."/>
            <person name="Probst C.M."/>
            <person name="de Menezes C.B."/>
            <person name="Thompson C.E."/>
            <person name="Bartholomeu D.C."/>
            <person name="Gradia D.F."/>
            <person name="Pavoni D.P."/>
            <person name="Grisard E.C."/>
            <person name="Fantinatti-Garboggini F."/>
            <person name="Marchini F.K."/>
            <person name="Rodrigues-Luiz G.F."/>
            <person name="Wagner G."/>
            <person name="Goldman G.H."/>
            <person name="Fietto J.L."/>
            <person name="Elias M.C."/>
            <person name="Goldman M.H."/>
            <person name="Sagot M.F."/>
            <person name="Pereira M."/>
            <person name="Stoco P.H."/>
            <person name="de Mendonca-Neto R.P."/>
            <person name="Teixeira S.M."/>
            <person name="Maciel T.E."/>
            <person name="de Oliveira Mendes T.A."/>
            <person name="Urmenyi T.P."/>
            <person name="de Souza W."/>
            <person name="Schenkman S."/>
            <person name="de Vasconcelos A.T."/>
        </authorList>
    </citation>
    <scope>NUCLEOTIDE SEQUENCE [LARGE SCALE GENOMIC DNA]</scope>
</reference>
<dbReference type="AlphaFoldDB" id="S9UXC8"/>
<evidence type="ECO:0000313" key="1">
    <source>
        <dbReference type="EMBL" id="EPY33424.1"/>
    </source>
</evidence>
<name>S9UXC8_9TRYP</name>
<dbReference type="EMBL" id="ATMH01002225">
    <property type="protein sequence ID" value="EPY33424.1"/>
    <property type="molecule type" value="Genomic_DNA"/>
</dbReference>
<evidence type="ECO:0000313" key="2">
    <source>
        <dbReference type="Proteomes" id="UP000015354"/>
    </source>
</evidence>
<proteinExistence type="predicted"/>
<sequence>MAVAGGYWLLDDDNKPIARLTDVLLATVVSTASHAASELPRGISDDEIQDVDFKILKSQKNIRDRTAYGNTAAGKYTSKSLAVGAKVKLDKRDSARKRMREAVMAAVEGGDDIAAARKKSAKEEK</sequence>
<comment type="caution">
    <text evidence="1">The sequence shown here is derived from an EMBL/GenBank/DDBJ whole genome shotgun (WGS) entry which is preliminary data.</text>
</comment>
<accession>S9UXC8</accession>
<keyword evidence="2" id="KW-1185">Reference proteome</keyword>
<protein>
    <submittedName>
        <fullName evidence="1">Uncharacterized protein</fullName>
    </submittedName>
</protein>
<dbReference type="OrthoDB" id="272328at2759"/>
<gene>
    <name evidence="1" type="ORF">STCU_02225</name>
</gene>